<evidence type="ECO:0000256" key="3">
    <source>
        <dbReference type="SAM" id="SignalP"/>
    </source>
</evidence>
<evidence type="ECO:0000259" key="4">
    <source>
        <dbReference type="Pfam" id="PF01103"/>
    </source>
</evidence>
<comment type="subcellular location">
    <subcellularLocation>
        <location evidence="1">Membrane</location>
    </subcellularLocation>
</comment>
<evidence type="ECO:0000256" key="2">
    <source>
        <dbReference type="ARBA" id="ARBA00023136"/>
    </source>
</evidence>
<evidence type="ECO:0000313" key="5">
    <source>
        <dbReference type="EMBL" id="GAA4820354.1"/>
    </source>
</evidence>
<dbReference type="Pfam" id="PF01103">
    <property type="entry name" value="Omp85"/>
    <property type="match status" value="1"/>
</dbReference>
<evidence type="ECO:0000256" key="1">
    <source>
        <dbReference type="ARBA" id="ARBA00004370"/>
    </source>
</evidence>
<proteinExistence type="predicted"/>
<keyword evidence="2" id="KW-0472">Membrane</keyword>
<name>A0ABP9CWA4_9BACT</name>
<evidence type="ECO:0000313" key="6">
    <source>
        <dbReference type="Proteomes" id="UP001500298"/>
    </source>
</evidence>
<sequence>MKKHLLFFLLCLWIHPLLAQQDTTATKPEEDSDKLIREFSFVPLPVLAANPAVGFMFGVAPSASWMMGPNETTSRSFFVSTVLYTTKKQFMLLMKSNVFLKDDSWNLMGDWRFFAFSQPTYGLGTGDQSSKLVSTGFEYDDGSYSDGIEVAQLMEFNYFRFHETALKRIGDTRFFAGVGYHLDIHYKIEDQLLDLDTVPPAITSHYAYSIDNGFDPEQYVLSGVSFNVLLDSRDNPINPYDGRYAFLSFRVNPEFIGSDKSSTMLWAEYRDYFSLDKDRPRHLLALWAFGNTVVSGEVPYMDLPAIGWDQFGRSGRAYAQGRFRGQDMVYGELEYRFPLQKNKDTWGAVVFANATTATNRDANINLFENIDPAAGIGLRVMIDKKARTNITIDYGWGKYGAQGFYLNVNEAF</sequence>
<gene>
    <name evidence="5" type="ORF">GCM10023331_00930</name>
</gene>
<feature type="chain" id="PRO_5045628542" description="Bacterial surface antigen (D15) domain-containing protein" evidence="3">
    <location>
        <begin position="20"/>
        <end position="412"/>
    </location>
</feature>
<dbReference type="Proteomes" id="UP001500298">
    <property type="component" value="Unassembled WGS sequence"/>
</dbReference>
<organism evidence="5 6">
    <name type="scientific">Algivirga pacifica</name>
    <dbReference type="NCBI Taxonomy" id="1162670"/>
    <lineage>
        <taxon>Bacteria</taxon>
        <taxon>Pseudomonadati</taxon>
        <taxon>Bacteroidota</taxon>
        <taxon>Cytophagia</taxon>
        <taxon>Cytophagales</taxon>
        <taxon>Flammeovirgaceae</taxon>
        <taxon>Algivirga</taxon>
    </lineage>
</organism>
<comment type="caution">
    <text evidence="5">The sequence shown here is derived from an EMBL/GenBank/DDBJ whole genome shotgun (WGS) entry which is preliminary data.</text>
</comment>
<dbReference type="RefSeq" id="WP_345368442.1">
    <property type="nucleotide sequence ID" value="NZ_BAABJX010000002.1"/>
</dbReference>
<keyword evidence="3" id="KW-0732">Signal</keyword>
<dbReference type="EMBL" id="BAABJX010000002">
    <property type="protein sequence ID" value="GAA4820354.1"/>
    <property type="molecule type" value="Genomic_DNA"/>
</dbReference>
<dbReference type="Gene3D" id="2.40.160.50">
    <property type="entry name" value="membrane protein fhac: a member of the omp85/tpsb transporter family"/>
    <property type="match status" value="1"/>
</dbReference>
<protein>
    <recommendedName>
        <fullName evidence="4">Bacterial surface antigen (D15) domain-containing protein</fullName>
    </recommendedName>
</protein>
<keyword evidence="6" id="KW-1185">Reference proteome</keyword>
<dbReference type="InterPro" id="IPR000184">
    <property type="entry name" value="Bac_surfAg_D15"/>
</dbReference>
<feature type="signal peptide" evidence="3">
    <location>
        <begin position="1"/>
        <end position="19"/>
    </location>
</feature>
<feature type="domain" description="Bacterial surface antigen (D15)" evidence="4">
    <location>
        <begin position="212"/>
        <end position="412"/>
    </location>
</feature>
<reference evidence="6" key="1">
    <citation type="journal article" date="2019" name="Int. J. Syst. Evol. Microbiol.">
        <title>The Global Catalogue of Microorganisms (GCM) 10K type strain sequencing project: providing services to taxonomists for standard genome sequencing and annotation.</title>
        <authorList>
            <consortium name="The Broad Institute Genomics Platform"/>
            <consortium name="The Broad Institute Genome Sequencing Center for Infectious Disease"/>
            <person name="Wu L."/>
            <person name="Ma J."/>
        </authorList>
    </citation>
    <scope>NUCLEOTIDE SEQUENCE [LARGE SCALE GENOMIC DNA]</scope>
    <source>
        <strain evidence="6">JCM 18326</strain>
    </source>
</reference>
<accession>A0ABP9CWA4</accession>